<proteinExistence type="predicted"/>
<accession>A0AA87B877</accession>
<name>A0AA87B877_9FABA</name>
<dbReference type="Proteomes" id="UP001189624">
    <property type="component" value="Chromosome 10"/>
</dbReference>
<dbReference type="PANTHER" id="PTHR35500">
    <property type="entry name" value="OS03G0108700 PROTEIN"/>
    <property type="match status" value="1"/>
</dbReference>
<dbReference type="Gramene" id="rna-AYBTSS11_LOCUS30084">
    <property type="protein sequence ID" value="CAJ1977913.1"/>
    <property type="gene ID" value="gene-AYBTSS11_LOCUS30084"/>
</dbReference>
<evidence type="ECO:0000313" key="3">
    <source>
        <dbReference type="Proteomes" id="UP001189624"/>
    </source>
</evidence>
<gene>
    <name evidence="2" type="ORF">AYBTSS11_LOCUS30084</name>
</gene>
<evidence type="ECO:0000256" key="1">
    <source>
        <dbReference type="SAM" id="MobiDB-lite"/>
    </source>
</evidence>
<protein>
    <submittedName>
        <fullName evidence="2">Uncharacterized protein</fullName>
    </submittedName>
</protein>
<evidence type="ECO:0000313" key="2">
    <source>
        <dbReference type="EMBL" id="CAJ1977913.1"/>
    </source>
</evidence>
<organism evidence="2 3">
    <name type="scientific">Sphenostylis stenocarpa</name>
    <dbReference type="NCBI Taxonomy" id="92480"/>
    <lineage>
        <taxon>Eukaryota</taxon>
        <taxon>Viridiplantae</taxon>
        <taxon>Streptophyta</taxon>
        <taxon>Embryophyta</taxon>
        <taxon>Tracheophyta</taxon>
        <taxon>Spermatophyta</taxon>
        <taxon>Magnoliopsida</taxon>
        <taxon>eudicotyledons</taxon>
        <taxon>Gunneridae</taxon>
        <taxon>Pentapetalae</taxon>
        <taxon>rosids</taxon>
        <taxon>fabids</taxon>
        <taxon>Fabales</taxon>
        <taxon>Fabaceae</taxon>
        <taxon>Papilionoideae</taxon>
        <taxon>50 kb inversion clade</taxon>
        <taxon>NPAAA clade</taxon>
        <taxon>indigoferoid/millettioid clade</taxon>
        <taxon>Phaseoleae</taxon>
        <taxon>Sphenostylis</taxon>
    </lineage>
</organism>
<dbReference type="EMBL" id="OY731407">
    <property type="protein sequence ID" value="CAJ1977913.1"/>
    <property type="molecule type" value="Genomic_DNA"/>
</dbReference>
<dbReference type="PANTHER" id="PTHR35500:SF1">
    <property type="entry name" value="OS03G0108700 PROTEIN"/>
    <property type="match status" value="1"/>
</dbReference>
<sequence length="167" mass="19040">MTTVVPTSEEDAAFSVRFASELAWDDAGPKTSQMSTLRNSTESGATRKRMKPEVEEKVGGKAKSKTIEEEEFEANIAGSEEMELSISLILEKIEDYTQRVSELLESGKTMLKDLSDEFERKIIMIHKDQVEKWQEEIRELRALDASNEEVNSLLHNARYLLQPTRDN</sequence>
<dbReference type="AlphaFoldDB" id="A0AA87B877"/>
<feature type="region of interest" description="Disordered" evidence="1">
    <location>
        <begin position="27"/>
        <end position="65"/>
    </location>
</feature>
<keyword evidence="3" id="KW-1185">Reference proteome</keyword>
<reference evidence="2" key="1">
    <citation type="submission" date="2023-10" db="EMBL/GenBank/DDBJ databases">
        <authorList>
            <person name="Domelevo Entfellner J.-B."/>
        </authorList>
    </citation>
    <scope>NUCLEOTIDE SEQUENCE</scope>
</reference>
<feature type="compositionally biased region" description="Polar residues" evidence="1">
    <location>
        <begin position="30"/>
        <end position="44"/>
    </location>
</feature>